<dbReference type="EMBL" id="FTLX01000001">
    <property type="protein sequence ID" value="SIQ02856.1"/>
    <property type="molecule type" value="Genomic_DNA"/>
</dbReference>
<evidence type="ECO:0000256" key="1">
    <source>
        <dbReference type="ARBA" id="ARBA00009308"/>
    </source>
</evidence>
<dbReference type="STRING" id="1017273.SAMN05443094_101492"/>
<organism evidence="5 6">
    <name type="scientific">Domibacillus enclensis</name>
    <dbReference type="NCBI Taxonomy" id="1017273"/>
    <lineage>
        <taxon>Bacteria</taxon>
        <taxon>Bacillati</taxon>
        <taxon>Bacillota</taxon>
        <taxon>Bacilli</taxon>
        <taxon>Bacillales</taxon>
        <taxon>Bacillaceae</taxon>
        <taxon>Domibacillus</taxon>
    </lineage>
</organism>
<reference evidence="5 6" key="1">
    <citation type="submission" date="2017-01" db="EMBL/GenBank/DDBJ databases">
        <authorList>
            <person name="Mah S.A."/>
            <person name="Swanson W.J."/>
            <person name="Moy G.W."/>
            <person name="Vacquier V.D."/>
        </authorList>
    </citation>
    <scope>NUCLEOTIDE SEQUENCE [LARGE SCALE GENOMIC DNA]</scope>
    <source>
        <strain evidence="5 6">NIO-1016</strain>
    </source>
</reference>
<dbReference type="Pfam" id="PF13669">
    <property type="entry name" value="Glyoxalase_4"/>
    <property type="match status" value="1"/>
</dbReference>
<proteinExistence type="inferred from homology"/>
<dbReference type="Proteomes" id="UP000186385">
    <property type="component" value="Unassembled WGS sequence"/>
</dbReference>
<dbReference type="InterPro" id="IPR029068">
    <property type="entry name" value="Glyas_Bleomycin-R_OHBP_Dase"/>
</dbReference>
<dbReference type="RefSeq" id="WP_082084608.1">
    <property type="nucleotide sequence ID" value="NZ_FTLX01000001.1"/>
</dbReference>
<dbReference type="GO" id="GO:0004493">
    <property type="term" value="F:methylmalonyl-CoA epimerase activity"/>
    <property type="evidence" value="ECO:0007669"/>
    <property type="project" value="TreeGrafter"/>
</dbReference>
<dbReference type="InterPro" id="IPR051785">
    <property type="entry name" value="MMCE/EMCE_epimerase"/>
</dbReference>
<dbReference type="SUPFAM" id="SSF54593">
    <property type="entry name" value="Glyoxalase/Bleomycin resistance protein/Dihydroxybiphenyl dioxygenase"/>
    <property type="match status" value="1"/>
</dbReference>
<dbReference type="Proteomes" id="UP000215545">
    <property type="component" value="Unassembled WGS sequence"/>
</dbReference>
<feature type="domain" description="VOC" evidence="3">
    <location>
        <begin position="3"/>
        <end position="131"/>
    </location>
</feature>
<dbReference type="Gene3D" id="3.10.180.10">
    <property type="entry name" value="2,3-Dihydroxybiphenyl 1,2-Dioxygenase, domain 1"/>
    <property type="match status" value="1"/>
</dbReference>
<evidence type="ECO:0000259" key="3">
    <source>
        <dbReference type="PROSITE" id="PS51819"/>
    </source>
</evidence>
<reference evidence="4" key="3">
    <citation type="submission" date="2017-03" db="EMBL/GenBank/DDBJ databases">
        <authorList>
            <person name="Dastager S.G."/>
            <person name="Neurgaonkar P.S."/>
            <person name="Dharne M.S."/>
        </authorList>
    </citation>
    <scope>NUCLEOTIDE SEQUENCE</scope>
    <source>
        <strain evidence="4">DSM 25145</strain>
    </source>
</reference>
<keyword evidence="2" id="KW-0479">Metal-binding</keyword>
<accession>A0A1N6PF43</accession>
<dbReference type="OrthoDB" id="9788468at2"/>
<dbReference type="PANTHER" id="PTHR43048">
    <property type="entry name" value="METHYLMALONYL-COA EPIMERASE"/>
    <property type="match status" value="1"/>
</dbReference>
<evidence type="ECO:0000313" key="4">
    <source>
        <dbReference type="EMBL" id="OXS80340.1"/>
    </source>
</evidence>
<dbReference type="EMBL" id="MWSK01000001">
    <property type="protein sequence ID" value="OXS80340.1"/>
    <property type="molecule type" value="Genomic_DNA"/>
</dbReference>
<name>A0A1N6PF43_9BACI</name>
<dbReference type="InterPro" id="IPR037523">
    <property type="entry name" value="VOC_core"/>
</dbReference>
<dbReference type="NCBIfam" id="TIGR03081">
    <property type="entry name" value="metmalonyl_epim"/>
    <property type="match status" value="1"/>
</dbReference>
<evidence type="ECO:0000256" key="2">
    <source>
        <dbReference type="ARBA" id="ARBA00022723"/>
    </source>
</evidence>
<evidence type="ECO:0000313" key="6">
    <source>
        <dbReference type="Proteomes" id="UP000186385"/>
    </source>
</evidence>
<dbReference type="CDD" id="cd07249">
    <property type="entry name" value="MMCE"/>
    <property type="match status" value="1"/>
</dbReference>
<dbReference type="PANTHER" id="PTHR43048:SF3">
    <property type="entry name" value="METHYLMALONYL-COA EPIMERASE, MITOCHONDRIAL"/>
    <property type="match status" value="1"/>
</dbReference>
<dbReference type="GO" id="GO:0046872">
    <property type="term" value="F:metal ion binding"/>
    <property type="evidence" value="ECO:0007669"/>
    <property type="project" value="UniProtKB-KW"/>
</dbReference>
<gene>
    <name evidence="4" type="ORF">B1B05_02360</name>
    <name evidence="5" type="ORF">SAMN05443094_101492</name>
</gene>
<keyword evidence="7" id="KW-1185">Reference proteome</keyword>
<dbReference type="AlphaFoldDB" id="A0A1N6PF43"/>
<comment type="similarity">
    <text evidence="1">Belongs to the methylmalonyl-CoA epimerase family.</text>
</comment>
<protein>
    <submittedName>
        <fullName evidence="5">Methylmalonyl-CoA epimerase</fullName>
    </submittedName>
</protein>
<reference evidence="7" key="2">
    <citation type="submission" date="2017-03" db="EMBL/GenBank/DDBJ databases">
        <title>Bacillus sp. V-88(T) DSM27956, whole genome shotgun sequencing project.</title>
        <authorList>
            <person name="Dastager S.G."/>
            <person name="Neurgaonkar P.S."/>
            <person name="Dharne M.S."/>
        </authorList>
    </citation>
    <scope>NUCLEOTIDE SEQUENCE [LARGE SCALE GENOMIC DNA]</scope>
    <source>
        <strain evidence="7">DSM 25145</strain>
    </source>
</reference>
<evidence type="ECO:0000313" key="7">
    <source>
        <dbReference type="Proteomes" id="UP000215545"/>
    </source>
</evidence>
<dbReference type="GO" id="GO:0046491">
    <property type="term" value="P:L-methylmalonyl-CoA metabolic process"/>
    <property type="evidence" value="ECO:0007669"/>
    <property type="project" value="TreeGrafter"/>
</dbReference>
<evidence type="ECO:0000313" key="5">
    <source>
        <dbReference type="EMBL" id="SIQ02856.1"/>
    </source>
</evidence>
<dbReference type="InterPro" id="IPR017515">
    <property type="entry name" value="MeMalonyl-CoA_epimerase"/>
</dbReference>
<sequence length="136" mass="14630">MKKVDHIGIAVSSLADALVLYTEQLGMLHVKTETVESQGVNVAFLDAGNIMIELLEPINPDSPVATFIKKRGQGIHHIAYGVENINWRIEEMKESGIQMIDNAAKPGACGAQIAFMHPKSTGGVLMELCEKGEGTA</sequence>
<dbReference type="PROSITE" id="PS51819">
    <property type="entry name" value="VOC"/>
    <property type="match status" value="1"/>
</dbReference>